<dbReference type="GO" id="GO:0050660">
    <property type="term" value="F:flavin adenine dinucleotide binding"/>
    <property type="evidence" value="ECO:0007669"/>
    <property type="project" value="InterPro"/>
</dbReference>
<keyword evidence="4 6" id="KW-0274">FAD</keyword>
<keyword evidence="5 6" id="KW-0560">Oxidoreductase</keyword>
<dbReference type="PANTHER" id="PTHR43884:SF12">
    <property type="entry name" value="ISOVALERYL-COA DEHYDROGENASE, MITOCHONDRIAL-RELATED"/>
    <property type="match status" value="1"/>
</dbReference>
<dbReference type="InterPro" id="IPR009075">
    <property type="entry name" value="AcylCo_DH/oxidase_C"/>
</dbReference>
<dbReference type="InterPro" id="IPR006089">
    <property type="entry name" value="Acyl-CoA_DH_CS"/>
</dbReference>
<keyword evidence="3 6" id="KW-0285">Flavoprotein</keyword>
<dbReference type="InterPro" id="IPR009100">
    <property type="entry name" value="AcylCoA_DH/oxidase_NM_dom_sf"/>
</dbReference>
<dbReference type="InterPro" id="IPR037069">
    <property type="entry name" value="AcylCoA_DH/ox_N_sf"/>
</dbReference>
<accession>A0A7I8X084</accession>
<evidence type="ECO:0000256" key="5">
    <source>
        <dbReference type="ARBA" id="ARBA00023002"/>
    </source>
</evidence>
<evidence type="ECO:0000256" key="4">
    <source>
        <dbReference type="ARBA" id="ARBA00022827"/>
    </source>
</evidence>
<dbReference type="Gene3D" id="1.10.540.10">
    <property type="entry name" value="Acyl-CoA dehydrogenase/oxidase, N-terminal domain"/>
    <property type="match status" value="1"/>
</dbReference>
<dbReference type="PANTHER" id="PTHR43884">
    <property type="entry name" value="ACYL-COA DEHYDROGENASE"/>
    <property type="match status" value="1"/>
</dbReference>
<dbReference type="SMR" id="A0A7I8X084"/>
<dbReference type="FunFam" id="2.40.110.10:FF:000001">
    <property type="entry name" value="Acyl-CoA dehydrogenase, mitochondrial"/>
    <property type="match status" value="1"/>
</dbReference>
<evidence type="ECO:0000256" key="6">
    <source>
        <dbReference type="RuleBase" id="RU362125"/>
    </source>
</evidence>
<keyword evidence="11" id="KW-1185">Reference proteome</keyword>
<organism evidence="10 11">
    <name type="scientific">Bursaphelenchus xylophilus</name>
    <name type="common">Pinewood nematode worm</name>
    <name type="synonym">Aphelenchoides xylophilus</name>
    <dbReference type="NCBI Taxonomy" id="6326"/>
    <lineage>
        <taxon>Eukaryota</taxon>
        <taxon>Metazoa</taxon>
        <taxon>Ecdysozoa</taxon>
        <taxon>Nematoda</taxon>
        <taxon>Chromadorea</taxon>
        <taxon>Rhabditida</taxon>
        <taxon>Tylenchina</taxon>
        <taxon>Tylenchomorpha</taxon>
        <taxon>Aphelenchoidea</taxon>
        <taxon>Aphelenchoididae</taxon>
        <taxon>Bursaphelenchus</taxon>
    </lineage>
</organism>
<dbReference type="Pfam" id="PF00441">
    <property type="entry name" value="Acyl-CoA_dh_1"/>
    <property type="match status" value="1"/>
</dbReference>
<evidence type="ECO:0000313" key="10">
    <source>
        <dbReference type="EMBL" id="CAD5234148.1"/>
    </source>
</evidence>
<evidence type="ECO:0000256" key="1">
    <source>
        <dbReference type="ARBA" id="ARBA00001974"/>
    </source>
</evidence>
<evidence type="ECO:0000313" key="11">
    <source>
        <dbReference type="Proteomes" id="UP000659654"/>
    </source>
</evidence>
<evidence type="ECO:0000256" key="2">
    <source>
        <dbReference type="ARBA" id="ARBA00009347"/>
    </source>
</evidence>
<comment type="similarity">
    <text evidence="2 6">Belongs to the acyl-CoA dehydrogenase family.</text>
</comment>
<dbReference type="OrthoDB" id="434771at2759"/>
<dbReference type="Proteomes" id="UP000659654">
    <property type="component" value="Unassembled WGS sequence"/>
</dbReference>
<dbReference type="Gene3D" id="2.40.110.10">
    <property type="entry name" value="Butyryl-CoA Dehydrogenase, subunit A, domain 2"/>
    <property type="match status" value="1"/>
</dbReference>
<sequence length="407" mass="44701">MSRSLQLLRPSVFSRRWMSISMIRKNEEAQAIEEEFQSTARKFCRDEIVPNAPKFDETGEYPWDIVKKAHALGLMNTDTPEEFGGLNLTLAAKTKIYEEIAYGDTAIGTSLMVNELAQIPILYAGSNYLKEKYMGWSLKEPILAAYCTTEADAGSDVANAKTKAVKDGDDYILDGTKVWISNCGLASYYFVLAKTDPKASPSKAFTGFIVDRNLPGVSVGKKERNMGQRCSDTRSLNLEGVRVPSKNVVGNVGQGFLLAMKAFDRTRPIVAAMGCGVQQRCIDEAGQYAVTRKCFGKAIADHQGIGFKLADMAVNLEASRLLVEKAARKVDAQAEDATYYSSVAKVFSTDSAFKAACEAVQIFGGNGFNTEYPVEKLLRDSKILQIYGGTSEIQRLVVSRKVAAHYK</sequence>
<dbReference type="Pfam" id="PF02770">
    <property type="entry name" value="Acyl-CoA_dh_M"/>
    <property type="match status" value="1"/>
</dbReference>
<dbReference type="InterPro" id="IPR036250">
    <property type="entry name" value="AcylCo_DH-like_C"/>
</dbReference>
<comment type="caution">
    <text evidence="10">The sequence shown here is derived from an EMBL/GenBank/DDBJ whole genome shotgun (WGS) entry which is preliminary data.</text>
</comment>
<dbReference type="AlphaFoldDB" id="A0A7I8X084"/>
<dbReference type="InterPro" id="IPR046373">
    <property type="entry name" value="Acyl-CoA_Oxase/DH_mid-dom_sf"/>
</dbReference>
<dbReference type="SUPFAM" id="SSF47203">
    <property type="entry name" value="Acyl-CoA dehydrogenase C-terminal domain-like"/>
    <property type="match status" value="1"/>
</dbReference>
<proteinExistence type="inferred from homology"/>
<evidence type="ECO:0000259" key="8">
    <source>
        <dbReference type="Pfam" id="PF02770"/>
    </source>
</evidence>
<feature type="domain" description="Acyl-CoA dehydrogenase/oxidase C-terminal" evidence="7">
    <location>
        <begin position="253"/>
        <end position="402"/>
    </location>
</feature>
<feature type="domain" description="Acyl-CoA oxidase/dehydrogenase middle" evidence="8">
    <location>
        <begin position="145"/>
        <end position="241"/>
    </location>
</feature>
<dbReference type="Gene3D" id="1.20.140.10">
    <property type="entry name" value="Butyryl-CoA Dehydrogenase, subunit A, domain 3"/>
    <property type="match status" value="1"/>
</dbReference>
<dbReference type="EMBL" id="CAJFCV020000006">
    <property type="protein sequence ID" value="CAG9129729.1"/>
    <property type="molecule type" value="Genomic_DNA"/>
</dbReference>
<evidence type="ECO:0000259" key="9">
    <source>
        <dbReference type="Pfam" id="PF02771"/>
    </source>
</evidence>
<gene>
    <name evidence="10" type="ORF">BXYJ_LOCUS14239</name>
</gene>
<dbReference type="InterPro" id="IPR006091">
    <property type="entry name" value="Acyl-CoA_Oxase/DH_mid-dom"/>
</dbReference>
<evidence type="ECO:0000256" key="3">
    <source>
        <dbReference type="ARBA" id="ARBA00022630"/>
    </source>
</evidence>
<dbReference type="InterPro" id="IPR013786">
    <property type="entry name" value="AcylCoA_DH/ox_N"/>
</dbReference>
<dbReference type="EMBL" id="CAJFDI010000006">
    <property type="protein sequence ID" value="CAD5234148.1"/>
    <property type="molecule type" value="Genomic_DNA"/>
</dbReference>
<protein>
    <submittedName>
        <fullName evidence="10">(pine wood nematode) hypothetical protein</fullName>
    </submittedName>
</protein>
<dbReference type="GO" id="GO:0003995">
    <property type="term" value="F:acyl-CoA dehydrogenase activity"/>
    <property type="evidence" value="ECO:0007669"/>
    <property type="project" value="InterPro"/>
</dbReference>
<reference evidence="10" key="1">
    <citation type="submission" date="2020-09" db="EMBL/GenBank/DDBJ databases">
        <authorList>
            <person name="Kikuchi T."/>
        </authorList>
    </citation>
    <scope>NUCLEOTIDE SEQUENCE</scope>
    <source>
        <strain evidence="10">Ka4C1</strain>
    </source>
</reference>
<feature type="domain" description="Acyl-CoA dehydrogenase/oxidase N-terminal" evidence="9">
    <location>
        <begin position="33"/>
        <end position="134"/>
    </location>
</feature>
<dbReference type="SUPFAM" id="SSF56645">
    <property type="entry name" value="Acyl-CoA dehydrogenase NM domain-like"/>
    <property type="match status" value="1"/>
</dbReference>
<comment type="cofactor">
    <cofactor evidence="1 6">
        <name>FAD</name>
        <dbReference type="ChEBI" id="CHEBI:57692"/>
    </cofactor>
</comment>
<dbReference type="Proteomes" id="UP000582659">
    <property type="component" value="Unassembled WGS sequence"/>
</dbReference>
<dbReference type="FunFam" id="1.20.140.10:FF:000011">
    <property type="entry name" value="Medium-chain specific acyl-CoA dehydrogenase, mitochondrial"/>
    <property type="match status" value="1"/>
</dbReference>
<name>A0A7I8X084_BURXY</name>
<dbReference type="Pfam" id="PF02771">
    <property type="entry name" value="Acyl-CoA_dh_N"/>
    <property type="match status" value="1"/>
</dbReference>
<evidence type="ECO:0000259" key="7">
    <source>
        <dbReference type="Pfam" id="PF00441"/>
    </source>
</evidence>
<dbReference type="PIRSF" id="PIRSF016578">
    <property type="entry name" value="HsaA"/>
    <property type="match status" value="1"/>
</dbReference>
<dbReference type="PROSITE" id="PS00073">
    <property type="entry name" value="ACYL_COA_DH_2"/>
    <property type="match status" value="1"/>
</dbReference>